<dbReference type="RefSeq" id="WP_068911463.1">
    <property type="nucleotide sequence ID" value="NZ_MBEW02000001.1"/>
</dbReference>
<reference evidence="2 4" key="3">
    <citation type="submission" date="2019-07" db="EMBL/GenBank/DDBJ databases">
        <title>Criibacterium bergeronii gen. nov., sp. nov. isolated from human clinical samples.</title>
        <authorList>
            <person name="Maheux A.F."/>
            <person name="Boudreau D.K."/>
            <person name="Berube E."/>
            <person name="Brodeur S."/>
            <person name="Bernard K.A."/>
            <person name="Abed J.Y."/>
            <person name="Ducrey E."/>
            <person name="Guay E.F."/>
            <person name="Raymond F."/>
            <person name="Corbeil J."/>
            <person name="Domingo M.-C."/>
            <person name="Roy P.H."/>
            <person name="Boissinot M."/>
            <person name="Tocheva E.I."/>
            <person name="Omar R.F."/>
        </authorList>
    </citation>
    <scope>NUCLEOTIDE SEQUENCE [LARGE SCALE GENOMIC DNA]</scope>
    <source>
        <strain evidence="2 4">CCRI-24246</strain>
    </source>
</reference>
<gene>
    <name evidence="1" type="ORF">BBG48_000130</name>
    <name evidence="2" type="ORF">FL857_00850</name>
</gene>
<organism evidence="1 3">
    <name type="scientific">Criibacterium bergeronii</name>
    <dbReference type="NCBI Taxonomy" id="1871336"/>
    <lineage>
        <taxon>Bacteria</taxon>
        <taxon>Bacillati</taxon>
        <taxon>Bacillota</taxon>
        <taxon>Clostridia</taxon>
        <taxon>Peptostreptococcales</taxon>
        <taxon>Filifactoraceae</taxon>
        <taxon>Criibacterium</taxon>
    </lineage>
</organism>
<dbReference type="EMBL" id="MBEW02000001">
    <property type="protein sequence ID" value="RDY22163.1"/>
    <property type="molecule type" value="Genomic_DNA"/>
</dbReference>
<accession>A0A371INV1</accession>
<name>A0A371INV1_9FIRM</name>
<evidence type="ECO:0000313" key="4">
    <source>
        <dbReference type="Proteomes" id="UP000319424"/>
    </source>
</evidence>
<dbReference type="OrthoDB" id="2339445at2"/>
<reference evidence="1" key="2">
    <citation type="submission" date="2018-07" db="EMBL/GenBank/DDBJ databases">
        <authorList>
            <person name="Quirk P.G."/>
            <person name="Krulwich T.A."/>
        </authorList>
    </citation>
    <scope>NUCLEOTIDE SEQUENCE</scope>
    <source>
        <strain evidence="1">CCRI-22567</strain>
    </source>
</reference>
<dbReference type="AlphaFoldDB" id="A0A371INV1"/>
<dbReference type="STRING" id="1871336.BBG48_00430"/>
<protein>
    <submittedName>
        <fullName evidence="1">Uncharacterized protein</fullName>
    </submittedName>
</protein>
<sequence length="128" mass="14546">MVLAGVTEENKWLVSAWILTYKVGWDKILKACASCSENYHEFEILVDKKLVPIKTNEEIMKLEEAQNLTFRGLLKNIGAGIMITLYNQSDLVDVYVTMTTEEFSSADYETFNKALGGYLDSIELAMYI</sequence>
<proteinExistence type="predicted"/>
<evidence type="ECO:0000313" key="1">
    <source>
        <dbReference type="EMBL" id="RDY22163.1"/>
    </source>
</evidence>
<reference evidence="1 3" key="1">
    <citation type="journal article" date="2016" name="Genome Announc.">
        <title>Draft Genome Sequence of Criibacterium bergeronii gen. nov., sp. nov., Strain CCRI-22567T, Isolated from a Vaginal Sample from a Woman with Bacterial Vaginosis.</title>
        <authorList>
            <person name="Maheux A.F."/>
            <person name="Berube E."/>
            <person name="Boudreau D.K."/>
            <person name="Raymond F."/>
            <person name="Corbeil J."/>
            <person name="Roy P.H."/>
            <person name="Boissinot M."/>
            <person name="Omar R.F."/>
        </authorList>
    </citation>
    <scope>NUCLEOTIDE SEQUENCE [LARGE SCALE GENOMIC DNA]</scope>
    <source>
        <strain evidence="1 3">CCRI-22567</strain>
    </source>
</reference>
<comment type="caution">
    <text evidence="1">The sequence shown here is derived from an EMBL/GenBank/DDBJ whole genome shotgun (WGS) entry which is preliminary data.</text>
</comment>
<dbReference type="Proteomes" id="UP000093352">
    <property type="component" value="Unassembled WGS sequence"/>
</dbReference>
<dbReference type="Proteomes" id="UP000319424">
    <property type="component" value="Unassembled WGS sequence"/>
</dbReference>
<evidence type="ECO:0000313" key="3">
    <source>
        <dbReference type="Proteomes" id="UP000093352"/>
    </source>
</evidence>
<dbReference type="EMBL" id="VJXW01000001">
    <property type="protein sequence ID" value="TRW28666.1"/>
    <property type="molecule type" value="Genomic_DNA"/>
</dbReference>
<keyword evidence="3" id="KW-1185">Reference proteome</keyword>
<evidence type="ECO:0000313" key="2">
    <source>
        <dbReference type="EMBL" id="TRW28666.1"/>
    </source>
</evidence>